<gene>
    <name evidence="5" type="ORF">PR048_026355</name>
</gene>
<dbReference type="InterPro" id="IPR036250">
    <property type="entry name" value="AcylCo_DH-like_C"/>
</dbReference>
<dbReference type="PANTHER" id="PTHR10909">
    <property type="entry name" value="ELECTRON TRANSPORT OXIDOREDUCTASE"/>
    <property type="match status" value="1"/>
</dbReference>
<evidence type="ECO:0000256" key="3">
    <source>
        <dbReference type="ARBA" id="ARBA00023002"/>
    </source>
</evidence>
<organism evidence="5 6">
    <name type="scientific">Dryococelus australis</name>
    <dbReference type="NCBI Taxonomy" id="614101"/>
    <lineage>
        <taxon>Eukaryota</taxon>
        <taxon>Metazoa</taxon>
        <taxon>Ecdysozoa</taxon>
        <taxon>Arthropoda</taxon>
        <taxon>Hexapoda</taxon>
        <taxon>Insecta</taxon>
        <taxon>Pterygota</taxon>
        <taxon>Neoptera</taxon>
        <taxon>Polyneoptera</taxon>
        <taxon>Phasmatodea</taxon>
        <taxon>Verophasmatodea</taxon>
        <taxon>Anareolatae</taxon>
        <taxon>Phasmatidae</taxon>
        <taxon>Eurycanthinae</taxon>
        <taxon>Dryococelus</taxon>
    </lineage>
</organism>
<comment type="pathway">
    <text evidence="1">Lipid metabolism.</text>
</comment>
<dbReference type="EMBL" id="JARBHB010000011">
    <property type="protein sequence ID" value="KAJ8872740.1"/>
    <property type="molecule type" value="Genomic_DNA"/>
</dbReference>
<feature type="domain" description="Acyl-CoA oxidase C-terminal" evidence="4">
    <location>
        <begin position="12"/>
        <end position="90"/>
    </location>
</feature>
<comment type="similarity">
    <text evidence="2">Belongs to the acyl-CoA oxidase family.</text>
</comment>
<dbReference type="PANTHER" id="PTHR10909:SF390">
    <property type="entry name" value="PEROXISOMAL ACYL-COENZYME A OXIDASE 3"/>
    <property type="match status" value="1"/>
</dbReference>
<dbReference type="InterPro" id="IPR012258">
    <property type="entry name" value="Acyl-CoA_oxidase"/>
</dbReference>
<keyword evidence="3" id="KW-0560">Oxidoreductase</keyword>
<evidence type="ECO:0000256" key="1">
    <source>
        <dbReference type="ARBA" id="ARBA00005189"/>
    </source>
</evidence>
<dbReference type="Pfam" id="PF01756">
    <property type="entry name" value="ACOX"/>
    <property type="match status" value="1"/>
</dbReference>
<dbReference type="Proteomes" id="UP001159363">
    <property type="component" value="Chromosome 10"/>
</dbReference>
<accession>A0ABQ9GL48</accession>
<evidence type="ECO:0000256" key="2">
    <source>
        <dbReference type="ARBA" id="ARBA00006288"/>
    </source>
</evidence>
<name>A0ABQ9GL48_9NEOP</name>
<dbReference type="Gene3D" id="1.20.140.10">
    <property type="entry name" value="Butyryl-CoA Dehydrogenase, subunit A, domain 3"/>
    <property type="match status" value="1"/>
</dbReference>
<reference evidence="5 6" key="1">
    <citation type="submission" date="2023-02" db="EMBL/GenBank/DDBJ databases">
        <title>LHISI_Scaffold_Assembly.</title>
        <authorList>
            <person name="Stuart O.P."/>
            <person name="Cleave R."/>
            <person name="Magrath M.J.L."/>
            <person name="Mikheyev A.S."/>
        </authorList>
    </citation>
    <scope>NUCLEOTIDE SEQUENCE [LARGE SCALE GENOMIC DNA]</scope>
    <source>
        <strain evidence="5">Daus_M_001</strain>
        <tissue evidence="5">Leg muscle</tissue>
    </source>
</reference>
<dbReference type="SUPFAM" id="SSF47203">
    <property type="entry name" value="Acyl-CoA dehydrogenase C-terminal domain-like"/>
    <property type="match status" value="1"/>
</dbReference>
<evidence type="ECO:0000313" key="5">
    <source>
        <dbReference type="EMBL" id="KAJ8872740.1"/>
    </source>
</evidence>
<evidence type="ECO:0000313" key="6">
    <source>
        <dbReference type="Proteomes" id="UP001159363"/>
    </source>
</evidence>
<protein>
    <recommendedName>
        <fullName evidence="4">Acyl-CoA oxidase C-terminal domain-containing protein</fullName>
    </recommendedName>
</protein>
<dbReference type="InterPro" id="IPR002655">
    <property type="entry name" value="Acyl-CoA_oxidase_C"/>
</dbReference>
<keyword evidence="6" id="KW-1185">Reference proteome</keyword>
<comment type="caution">
    <text evidence="5">The sequence shown here is derived from an EMBL/GenBank/DDBJ whole genome shotgun (WGS) entry which is preliminary data.</text>
</comment>
<proteinExistence type="inferred from homology"/>
<evidence type="ECO:0000259" key="4">
    <source>
        <dbReference type="Pfam" id="PF01756"/>
    </source>
</evidence>
<sequence length="98" mass="10752">MRGVKVAVLTLLGEYMSGSGPAGMLRDGILLLCSRLKPEAVSLVDAIAPPDFCLNSVLGKSDGQVYRNIQAAVYQTPQVFERPTWWQDVVAWQTQSKL</sequence>